<feature type="transmembrane region" description="Helical" evidence="1">
    <location>
        <begin position="74"/>
        <end position="92"/>
    </location>
</feature>
<evidence type="ECO:0000313" key="3">
    <source>
        <dbReference type="Proteomes" id="UP000240883"/>
    </source>
</evidence>
<evidence type="ECO:0000256" key="1">
    <source>
        <dbReference type="SAM" id="Phobius"/>
    </source>
</evidence>
<dbReference type="AlphaFoldDB" id="A0A2T2NVS3"/>
<dbReference type="EMBL" id="KZ678133">
    <property type="protein sequence ID" value="PSN69490.1"/>
    <property type="molecule type" value="Genomic_DNA"/>
</dbReference>
<gene>
    <name evidence="2" type="ORF">BS50DRAFT_343064</name>
</gene>
<dbReference type="Proteomes" id="UP000240883">
    <property type="component" value="Unassembled WGS sequence"/>
</dbReference>
<protein>
    <submittedName>
        <fullName evidence="2">Uncharacterized protein</fullName>
    </submittedName>
</protein>
<reference evidence="2 3" key="1">
    <citation type="journal article" date="2018" name="Front. Microbiol.">
        <title>Genome-Wide Analysis of Corynespora cassiicola Leaf Fall Disease Putative Effectors.</title>
        <authorList>
            <person name="Lopez D."/>
            <person name="Ribeiro S."/>
            <person name="Label P."/>
            <person name="Fumanal B."/>
            <person name="Venisse J.S."/>
            <person name="Kohler A."/>
            <person name="de Oliveira R.R."/>
            <person name="Labutti K."/>
            <person name="Lipzen A."/>
            <person name="Lail K."/>
            <person name="Bauer D."/>
            <person name="Ohm R.A."/>
            <person name="Barry K.W."/>
            <person name="Spatafora J."/>
            <person name="Grigoriev I.V."/>
            <person name="Martin F.M."/>
            <person name="Pujade-Renaud V."/>
        </authorList>
    </citation>
    <scope>NUCLEOTIDE SEQUENCE [LARGE SCALE GENOMIC DNA]</scope>
    <source>
        <strain evidence="2 3">Philippines</strain>
    </source>
</reference>
<sequence>MRDGHGVTRYVRARISPSSKAHTECHCSDTSVRYLQWFAENSSGWLPHGPFFFFLSAGLMSTFTFRLFCLERQLLCWIVSFPYVHILCIVSIASSRIIFHFFYVISISGLSLYFLYPGKAGSSVIRTGQDRQAGRQSGFTYAALLMF</sequence>
<proteinExistence type="predicted"/>
<keyword evidence="1" id="KW-1133">Transmembrane helix</keyword>
<accession>A0A2T2NVS3</accession>
<keyword evidence="1" id="KW-0472">Membrane</keyword>
<keyword evidence="1" id="KW-0812">Transmembrane</keyword>
<keyword evidence="3" id="KW-1185">Reference proteome</keyword>
<organism evidence="2 3">
    <name type="scientific">Corynespora cassiicola Philippines</name>
    <dbReference type="NCBI Taxonomy" id="1448308"/>
    <lineage>
        <taxon>Eukaryota</taxon>
        <taxon>Fungi</taxon>
        <taxon>Dikarya</taxon>
        <taxon>Ascomycota</taxon>
        <taxon>Pezizomycotina</taxon>
        <taxon>Dothideomycetes</taxon>
        <taxon>Pleosporomycetidae</taxon>
        <taxon>Pleosporales</taxon>
        <taxon>Corynesporascaceae</taxon>
        <taxon>Corynespora</taxon>
    </lineage>
</organism>
<name>A0A2T2NVS3_CORCC</name>
<feature type="transmembrane region" description="Helical" evidence="1">
    <location>
        <begin position="98"/>
        <end position="116"/>
    </location>
</feature>
<feature type="transmembrane region" description="Helical" evidence="1">
    <location>
        <begin position="51"/>
        <end position="69"/>
    </location>
</feature>
<evidence type="ECO:0000313" key="2">
    <source>
        <dbReference type="EMBL" id="PSN69490.1"/>
    </source>
</evidence>